<comment type="caution">
    <text evidence="3">The sequence shown here is derived from an EMBL/GenBank/DDBJ whole genome shotgun (WGS) entry which is preliminary data.</text>
</comment>
<dbReference type="Gene3D" id="3.60.15.10">
    <property type="entry name" value="Ribonuclease Z/Hydroxyacylglutathione hydrolase-like"/>
    <property type="match status" value="1"/>
</dbReference>
<dbReference type="InterPro" id="IPR001279">
    <property type="entry name" value="Metallo-B-lactamas"/>
</dbReference>
<comment type="similarity">
    <text evidence="1">Belongs to the metallo-beta-lactamase superfamily. Class-B beta-lactamase family.</text>
</comment>
<gene>
    <name evidence="3" type="ORF">IPL58_12625</name>
</gene>
<feature type="domain" description="Metallo-beta-lactamase" evidence="2">
    <location>
        <begin position="19"/>
        <end position="203"/>
    </location>
</feature>
<dbReference type="Proteomes" id="UP000886689">
    <property type="component" value="Unassembled WGS sequence"/>
</dbReference>
<evidence type="ECO:0000313" key="4">
    <source>
        <dbReference type="Proteomes" id="UP000886689"/>
    </source>
</evidence>
<proteinExistence type="inferred from homology"/>
<dbReference type="SMART" id="SM00849">
    <property type="entry name" value="Lactamase_B"/>
    <property type="match status" value="1"/>
</dbReference>
<dbReference type="SUPFAM" id="SSF56281">
    <property type="entry name" value="Metallo-hydrolase/oxidoreductase"/>
    <property type="match status" value="1"/>
</dbReference>
<dbReference type="EMBL" id="JADJUC010000015">
    <property type="protein sequence ID" value="MBK8524841.1"/>
    <property type="molecule type" value="Genomic_DNA"/>
</dbReference>
<dbReference type="PANTHER" id="PTHR42951">
    <property type="entry name" value="METALLO-BETA-LACTAMASE DOMAIN-CONTAINING"/>
    <property type="match status" value="1"/>
</dbReference>
<dbReference type="GO" id="GO:0017001">
    <property type="term" value="P:antibiotic catabolic process"/>
    <property type="evidence" value="ECO:0007669"/>
    <property type="project" value="UniProtKB-ARBA"/>
</dbReference>
<dbReference type="CDD" id="cd06262">
    <property type="entry name" value="metallo-hydrolase-like_MBL-fold"/>
    <property type="match status" value="1"/>
</dbReference>
<evidence type="ECO:0000259" key="2">
    <source>
        <dbReference type="SMART" id="SM00849"/>
    </source>
</evidence>
<dbReference type="PANTHER" id="PTHR42951:SF4">
    <property type="entry name" value="ACYL-COENZYME A THIOESTERASE MBLAC2"/>
    <property type="match status" value="1"/>
</dbReference>
<evidence type="ECO:0000313" key="3">
    <source>
        <dbReference type="EMBL" id="MBK8524841.1"/>
    </source>
</evidence>
<sequence>MTPKLPDSVLVLERGWLSSNNIVFFEGEIAALVDSGYVSHAAQTLALLERALDGRCLTRLINTHSHSDHIGGNAAVQASFHCHITVPEGIAATIAEWDEAALLLSPLGQRAARFTHDATYGNGDEFVLGELNWRALAVPGHDMDALALYNPEEKILISGDALWEDGFGVIFAELLGNPDGLKSTRETLEMLGRLPIDTVIPGHGAPFGAVDAALERAFRRLAAFEGSIERLARHALKVMLAFFMLEKQRLPRATLPEFLAGLSFVQSVNTRYLGYEEEALADWLVSELVRAGALRETEGFLLAA</sequence>
<dbReference type="AlphaFoldDB" id="A0A9D7K5R4"/>
<organism evidence="3 4">
    <name type="scientific">Candidatus Proximibacter danicus</name>
    <dbReference type="NCBI Taxonomy" id="2954365"/>
    <lineage>
        <taxon>Bacteria</taxon>
        <taxon>Pseudomonadati</taxon>
        <taxon>Pseudomonadota</taxon>
        <taxon>Betaproteobacteria</taxon>
        <taxon>Candidatus Proximibacter</taxon>
    </lineage>
</organism>
<evidence type="ECO:0000256" key="1">
    <source>
        <dbReference type="ARBA" id="ARBA00005250"/>
    </source>
</evidence>
<name>A0A9D7K5R4_9PROT</name>
<dbReference type="InterPro" id="IPR050855">
    <property type="entry name" value="NDM-1-like"/>
</dbReference>
<accession>A0A9D7K5R4</accession>
<dbReference type="InterPro" id="IPR036866">
    <property type="entry name" value="RibonucZ/Hydroxyglut_hydro"/>
</dbReference>
<reference evidence="3" key="1">
    <citation type="submission" date="2020-10" db="EMBL/GenBank/DDBJ databases">
        <title>Connecting structure to function with the recovery of over 1000 high-quality activated sludge metagenome-assembled genomes encoding full-length rRNA genes using long-read sequencing.</title>
        <authorList>
            <person name="Singleton C.M."/>
            <person name="Petriglieri F."/>
            <person name="Kristensen J.M."/>
            <person name="Kirkegaard R.H."/>
            <person name="Michaelsen T.Y."/>
            <person name="Andersen M.H."/>
            <person name="Karst S.M."/>
            <person name="Dueholm M.S."/>
            <person name="Nielsen P.H."/>
            <person name="Albertsen M."/>
        </authorList>
    </citation>
    <scope>NUCLEOTIDE SEQUENCE</scope>
    <source>
        <strain evidence="3">Hirt_18-Q3-R61-65_BATAC.395</strain>
    </source>
</reference>
<protein>
    <submittedName>
        <fullName evidence="3">MBL fold metallo-hydrolase</fullName>
    </submittedName>
</protein>
<dbReference type="Pfam" id="PF00753">
    <property type="entry name" value="Lactamase_B"/>
    <property type="match status" value="1"/>
</dbReference>